<gene>
    <name evidence="1" type="ORF">OIDMADRAFT_34265</name>
</gene>
<protein>
    <submittedName>
        <fullName evidence="1">Uncharacterized protein</fullName>
    </submittedName>
</protein>
<name>A0A0C3GFC9_OIDMZ</name>
<dbReference type="HOGENOM" id="CLU_1949440_0_0_1"/>
<reference evidence="2" key="2">
    <citation type="submission" date="2015-01" db="EMBL/GenBank/DDBJ databases">
        <title>Evolutionary Origins and Diversification of the Mycorrhizal Mutualists.</title>
        <authorList>
            <consortium name="DOE Joint Genome Institute"/>
            <consortium name="Mycorrhizal Genomics Consortium"/>
            <person name="Kohler A."/>
            <person name="Kuo A."/>
            <person name="Nagy L.G."/>
            <person name="Floudas D."/>
            <person name="Copeland A."/>
            <person name="Barry K.W."/>
            <person name="Cichocki N."/>
            <person name="Veneault-Fourrey C."/>
            <person name="LaButti K."/>
            <person name="Lindquist E.A."/>
            <person name="Lipzen A."/>
            <person name="Lundell T."/>
            <person name="Morin E."/>
            <person name="Murat C."/>
            <person name="Riley R."/>
            <person name="Ohm R."/>
            <person name="Sun H."/>
            <person name="Tunlid A."/>
            <person name="Henrissat B."/>
            <person name="Grigoriev I.V."/>
            <person name="Hibbett D.S."/>
            <person name="Martin F."/>
        </authorList>
    </citation>
    <scope>NUCLEOTIDE SEQUENCE [LARGE SCALE GENOMIC DNA]</scope>
    <source>
        <strain evidence="2">Zn</strain>
    </source>
</reference>
<dbReference type="EMBL" id="KN832888">
    <property type="protein sequence ID" value="KIM94825.1"/>
    <property type="molecule type" value="Genomic_DNA"/>
</dbReference>
<dbReference type="STRING" id="913774.A0A0C3GFC9"/>
<keyword evidence="2" id="KW-1185">Reference proteome</keyword>
<dbReference type="InParanoid" id="A0A0C3GFC9"/>
<dbReference type="Proteomes" id="UP000054321">
    <property type="component" value="Unassembled WGS sequence"/>
</dbReference>
<dbReference type="OrthoDB" id="4845846at2759"/>
<sequence>MVLRSMSPLGEFMSLLHCGRKLAPQDPPTFFVRWVLGDQTLHYHDTSITMDEFHALAHRVVKVAGDLCKELMYNWLQQVDLHQVKDDLQNRKAGFSFVRHPDNRLSEAYLGLLAKASTAKPNALMTHGT</sequence>
<dbReference type="AlphaFoldDB" id="A0A0C3GFC9"/>
<evidence type="ECO:0000313" key="1">
    <source>
        <dbReference type="EMBL" id="KIM94825.1"/>
    </source>
</evidence>
<reference evidence="1 2" key="1">
    <citation type="submission" date="2014-04" db="EMBL/GenBank/DDBJ databases">
        <authorList>
            <consortium name="DOE Joint Genome Institute"/>
            <person name="Kuo A."/>
            <person name="Martino E."/>
            <person name="Perotto S."/>
            <person name="Kohler A."/>
            <person name="Nagy L.G."/>
            <person name="Floudas D."/>
            <person name="Copeland A."/>
            <person name="Barry K.W."/>
            <person name="Cichocki N."/>
            <person name="Veneault-Fourrey C."/>
            <person name="LaButti K."/>
            <person name="Lindquist E.A."/>
            <person name="Lipzen A."/>
            <person name="Lundell T."/>
            <person name="Morin E."/>
            <person name="Murat C."/>
            <person name="Sun H."/>
            <person name="Tunlid A."/>
            <person name="Henrissat B."/>
            <person name="Grigoriev I.V."/>
            <person name="Hibbett D.S."/>
            <person name="Martin F."/>
            <person name="Nordberg H.P."/>
            <person name="Cantor M.N."/>
            <person name="Hua S.X."/>
        </authorList>
    </citation>
    <scope>NUCLEOTIDE SEQUENCE [LARGE SCALE GENOMIC DNA]</scope>
    <source>
        <strain evidence="1 2">Zn</strain>
    </source>
</reference>
<accession>A0A0C3GFC9</accession>
<organism evidence="1 2">
    <name type="scientific">Oidiodendron maius (strain Zn)</name>
    <dbReference type="NCBI Taxonomy" id="913774"/>
    <lineage>
        <taxon>Eukaryota</taxon>
        <taxon>Fungi</taxon>
        <taxon>Dikarya</taxon>
        <taxon>Ascomycota</taxon>
        <taxon>Pezizomycotina</taxon>
        <taxon>Leotiomycetes</taxon>
        <taxon>Leotiomycetes incertae sedis</taxon>
        <taxon>Myxotrichaceae</taxon>
        <taxon>Oidiodendron</taxon>
    </lineage>
</organism>
<proteinExistence type="predicted"/>
<evidence type="ECO:0000313" key="2">
    <source>
        <dbReference type="Proteomes" id="UP000054321"/>
    </source>
</evidence>